<organism evidence="1">
    <name type="scientific">Candidatus Kentrum sp. MB</name>
    <dbReference type="NCBI Taxonomy" id="2138164"/>
    <lineage>
        <taxon>Bacteria</taxon>
        <taxon>Pseudomonadati</taxon>
        <taxon>Pseudomonadota</taxon>
        <taxon>Gammaproteobacteria</taxon>
        <taxon>Candidatus Kentrum</taxon>
    </lineage>
</organism>
<accession>A0A450XBL1</accession>
<evidence type="ECO:0000313" key="1">
    <source>
        <dbReference type="EMBL" id="VFK26656.1"/>
    </source>
</evidence>
<proteinExistence type="predicted"/>
<gene>
    <name evidence="1" type="ORF">BECKMB1821G_GA0114241_102215</name>
</gene>
<reference evidence="1" key="1">
    <citation type="submission" date="2019-02" db="EMBL/GenBank/DDBJ databases">
        <authorList>
            <person name="Gruber-Vodicka R. H."/>
            <person name="Seah K. B. B."/>
        </authorList>
    </citation>
    <scope>NUCLEOTIDE SEQUENCE</scope>
    <source>
        <strain evidence="1">BECK_BZ197</strain>
    </source>
</reference>
<dbReference type="AlphaFoldDB" id="A0A450XBL1"/>
<sequence>MKISGSAFVISVTFDNQGVVYPKSLLALWFCCIPFSMVKRYISNIDLIDLVSAISSAHKWNIAYSENCANPECVSVCIHPIIQTRTFMAAHGAT</sequence>
<dbReference type="EMBL" id="CAADFO010000022">
    <property type="protein sequence ID" value="VFK26656.1"/>
    <property type="molecule type" value="Genomic_DNA"/>
</dbReference>
<protein>
    <submittedName>
        <fullName evidence="1">Uncharacterized protein</fullName>
    </submittedName>
</protein>
<name>A0A450XBL1_9GAMM</name>